<feature type="domain" description="Methylamine/Aralkylamine dehydrogenase light chain C-terminal" evidence="1">
    <location>
        <begin position="69"/>
        <end position="176"/>
    </location>
</feature>
<organism evidence="2 3">
    <name type="scientific">Duganella guangzhouensis</name>
    <dbReference type="NCBI Taxonomy" id="2666084"/>
    <lineage>
        <taxon>Bacteria</taxon>
        <taxon>Pseudomonadati</taxon>
        <taxon>Pseudomonadota</taxon>
        <taxon>Betaproteobacteria</taxon>
        <taxon>Burkholderiales</taxon>
        <taxon>Oxalobacteraceae</taxon>
        <taxon>Telluria group</taxon>
        <taxon>Duganella</taxon>
    </lineage>
</organism>
<dbReference type="InterPro" id="IPR036560">
    <property type="entry name" value="MADH/AADH_L_sf"/>
</dbReference>
<keyword evidence="3" id="KW-1185">Reference proteome</keyword>
<dbReference type="SUPFAM" id="SSF57561">
    <property type="entry name" value="Methylamine dehydrogenase, L chain"/>
    <property type="match status" value="1"/>
</dbReference>
<dbReference type="RefSeq" id="WP_154373512.1">
    <property type="nucleotide sequence ID" value="NZ_WKJK01000002.1"/>
</dbReference>
<dbReference type="GO" id="GO:0042597">
    <property type="term" value="C:periplasmic space"/>
    <property type="evidence" value="ECO:0007669"/>
    <property type="project" value="InterPro"/>
</dbReference>
<evidence type="ECO:0000259" key="1">
    <source>
        <dbReference type="Pfam" id="PF02975"/>
    </source>
</evidence>
<dbReference type="EMBL" id="WKJK01000002">
    <property type="protein sequence ID" value="MRW89232.1"/>
    <property type="molecule type" value="Genomic_DNA"/>
</dbReference>
<reference evidence="2 3" key="1">
    <citation type="submission" date="2019-11" db="EMBL/GenBank/DDBJ databases">
        <title>Novel species isolated from a subtropical stream in China.</title>
        <authorList>
            <person name="Lu H."/>
        </authorList>
    </citation>
    <scope>NUCLEOTIDE SEQUENCE [LARGE SCALE GENOMIC DNA]</scope>
    <source>
        <strain evidence="2 3">FT80W</strain>
    </source>
</reference>
<protein>
    <submittedName>
        <fullName evidence="2">Amine dehydrogenase</fullName>
    </submittedName>
</protein>
<dbReference type="AlphaFoldDB" id="A0A6I2KUT7"/>
<dbReference type="GO" id="GO:0016638">
    <property type="term" value="F:oxidoreductase activity, acting on the CH-NH2 group of donors"/>
    <property type="evidence" value="ECO:0007669"/>
    <property type="project" value="InterPro"/>
</dbReference>
<name>A0A6I2KUT7_9BURK</name>
<dbReference type="GO" id="GO:0009308">
    <property type="term" value="P:amine metabolic process"/>
    <property type="evidence" value="ECO:0007669"/>
    <property type="project" value="InterPro"/>
</dbReference>
<evidence type="ECO:0000313" key="3">
    <source>
        <dbReference type="Proteomes" id="UP000433309"/>
    </source>
</evidence>
<dbReference type="InterPro" id="IPR013504">
    <property type="entry name" value="MADH/AADH_Ltc_C_dom"/>
</dbReference>
<gene>
    <name evidence="2" type="ORF">GJ699_04470</name>
</gene>
<comment type="caution">
    <text evidence="2">The sequence shown here is derived from an EMBL/GenBank/DDBJ whole genome shotgun (WGS) entry which is preliminary data.</text>
</comment>
<proteinExistence type="predicted"/>
<dbReference type="Gene3D" id="2.60.30.10">
    <property type="entry name" value="Methylamine/Aralkylamine dehydrogenase light chain"/>
    <property type="match status" value="1"/>
</dbReference>
<evidence type="ECO:0000313" key="2">
    <source>
        <dbReference type="EMBL" id="MRW89232.1"/>
    </source>
</evidence>
<sequence>MFHLFEMMLKSLDRVTEQSARKAARQMGRRHMLAKTGALLAGSAFLPALPFYRGTGLAQAAEPATGIVPTQCTYWRYCALDGALCSTSGGTMTSCPPGSEASKVAWVGTCRNPEDGKNYLISYNDCCGKAMLPNALSCLNSERERPGYRMGLHNDINWCVANTNKGYHCTVTVAVGLADE</sequence>
<dbReference type="Proteomes" id="UP000433309">
    <property type="component" value="Unassembled WGS sequence"/>
</dbReference>
<accession>A0A6I2KUT7</accession>
<dbReference type="Pfam" id="PF02975">
    <property type="entry name" value="Me-amine-dh_L"/>
    <property type="match status" value="1"/>
</dbReference>